<dbReference type="AlphaFoldDB" id="A0AAW2ILI1"/>
<organism evidence="2">
    <name type="scientific">Sesamum angustifolium</name>
    <dbReference type="NCBI Taxonomy" id="2727405"/>
    <lineage>
        <taxon>Eukaryota</taxon>
        <taxon>Viridiplantae</taxon>
        <taxon>Streptophyta</taxon>
        <taxon>Embryophyta</taxon>
        <taxon>Tracheophyta</taxon>
        <taxon>Spermatophyta</taxon>
        <taxon>Magnoliopsida</taxon>
        <taxon>eudicotyledons</taxon>
        <taxon>Gunneridae</taxon>
        <taxon>Pentapetalae</taxon>
        <taxon>asterids</taxon>
        <taxon>lamiids</taxon>
        <taxon>Lamiales</taxon>
        <taxon>Pedaliaceae</taxon>
        <taxon>Sesamum</taxon>
    </lineage>
</organism>
<reference evidence="2" key="2">
    <citation type="journal article" date="2024" name="Plant">
        <title>Genomic evolution and insights into agronomic trait innovations of Sesamum species.</title>
        <authorList>
            <person name="Miao H."/>
            <person name="Wang L."/>
            <person name="Qu L."/>
            <person name="Liu H."/>
            <person name="Sun Y."/>
            <person name="Le M."/>
            <person name="Wang Q."/>
            <person name="Wei S."/>
            <person name="Zheng Y."/>
            <person name="Lin W."/>
            <person name="Duan Y."/>
            <person name="Cao H."/>
            <person name="Xiong S."/>
            <person name="Wang X."/>
            <person name="Wei L."/>
            <person name="Li C."/>
            <person name="Ma Q."/>
            <person name="Ju M."/>
            <person name="Zhao R."/>
            <person name="Li G."/>
            <person name="Mu C."/>
            <person name="Tian Q."/>
            <person name="Mei H."/>
            <person name="Zhang T."/>
            <person name="Gao T."/>
            <person name="Zhang H."/>
        </authorList>
    </citation>
    <scope>NUCLEOTIDE SEQUENCE</scope>
    <source>
        <strain evidence="2">G01</strain>
    </source>
</reference>
<feature type="region of interest" description="Disordered" evidence="1">
    <location>
        <begin position="25"/>
        <end position="52"/>
    </location>
</feature>
<evidence type="ECO:0000256" key="1">
    <source>
        <dbReference type="SAM" id="MobiDB-lite"/>
    </source>
</evidence>
<comment type="caution">
    <text evidence="2">The sequence shown here is derived from an EMBL/GenBank/DDBJ whole genome shotgun (WGS) entry which is preliminary data.</text>
</comment>
<name>A0AAW2ILI1_9LAMI</name>
<accession>A0AAW2ILI1</accession>
<gene>
    <name evidence="2" type="ORF">Sangu_2919100</name>
</gene>
<proteinExistence type="predicted"/>
<evidence type="ECO:0000313" key="2">
    <source>
        <dbReference type="EMBL" id="KAL0282990.1"/>
    </source>
</evidence>
<reference evidence="2" key="1">
    <citation type="submission" date="2020-06" db="EMBL/GenBank/DDBJ databases">
        <authorList>
            <person name="Li T."/>
            <person name="Hu X."/>
            <person name="Zhang T."/>
            <person name="Song X."/>
            <person name="Zhang H."/>
            <person name="Dai N."/>
            <person name="Sheng W."/>
            <person name="Hou X."/>
            <person name="Wei L."/>
        </authorList>
    </citation>
    <scope>NUCLEOTIDE SEQUENCE</scope>
    <source>
        <strain evidence="2">G01</strain>
        <tissue evidence="2">Leaf</tissue>
    </source>
</reference>
<protein>
    <submittedName>
        <fullName evidence="2">Uncharacterized protein</fullName>
    </submittedName>
</protein>
<sequence>MGGRCRGEETPPKAVINFVQRDILGEGDPTLKKGGNPLEASKEPSNPPADAPTKILVDAFEDSSEKEDPRVGEK</sequence>
<dbReference type="EMBL" id="JACGWK010001766">
    <property type="protein sequence ID" value="KAL0282990.1"/>
    <property type="molecule type" value="Genomic_DNA"/>
</dbReference>